<keyword evidence="4 6" id="KW-0408">Iron</keyword>
<dbReference type="PANTHER" id="PTHR42961">
    <property type="entry name" value="IRON-SULFUR PROTEIN NUBPL"/>
    <property type="match status" value="1"/>
</dbReference>
<dbReference type="Gene3D" id="3.40.50.300">
    <property type="entry name" value="P-loop containing nucleotide triphosphate hydrolases"/>
    <property type="match status" value="1"/>
</dbReference>
<evidence type="ECO:0000313" key="10">
    <source>
        <dbReference type="Proteomes" id="UP000239504"/>
    </source>
</evidence>
<keyword evidence="3 6" id="KW-0067">ATP-binding</keyword>
<evidence type="ECO:0000256" key="1">
    <source>
        <dbReference type="ARBA" id="ARBA00022723"/>
    </source>
</evidence>
<comment type="caution">
    <text evidence="9">The sequence shown here is derived from an EMBL/GenBank/DDBJ whole genome shotgun (WGS) entry which is preliminary data.</text>
</comment>
<comment type="similarity">
    <text evidence="6">Belongs to the Mrp/NBP35 ATP-binding proteins family.</text>
</comment>
<dbReference type="InterPro" id="IPR033756">
    <property type="entry name" value="YlxH/NBP35"/>
</dbReference>
<accession>A0A2S7K4K5</accession>
<dbReference type="InterPro" id="IPR002744">
    <property type="entry name" value="MIP18-like"/>
</dbReference>
<comment type="subunit">
    <text evidence="6">Homodimer.</text>
</comment>
<dbReference type="SUPFAM" id="SSF52540">
    <property type="entry name" value="P-loop containing nucleoside triphosphate hydrolases"/>
    <property type="match status" value="1"/>
</dbReference>
<feature type="binding site" evidence="6">
    <location>
        <begin position="136"/>
        <end position="143"/>
    </location>
    <ligand>
        <name>ATP</name>
        <dbReference type="ChEBI" id="CHEBI:30616"/>
    </ligand>
</feature>
<feature type="domain" description="AAA+ ATPase" evidence="8">
    <location>
        <begin position="128"/>
        <end position="287"/>
    </location>
</feature>
<keyword evidence="10" id="KW-1185">Reference proteome</keyword>
<evidence type="ECO:0000256" key="3">
    <source>
        <dbReference type="ARBA" id="ARBA00022840"/>
    </source>
</evidence>
<feature type="compositionally biased region" description="Low complexity" evidence="7">
    <location>
        <begin position="79"/>
        <end position="94"/>
    </location>
</feature>
<dbReference type="CDD" id="cd02037">
    <property type="entry name" value="Mrp_NBP35"/>
    <property type="match status" value="1"/>
</dbReference>
<dbReference type="OrthoDB" id="9809679at2"/>
<dbReference type="InterPro" id="IPR044304">
    <property type="entry name" value="NUBPL-like"/>
</dbReference>
<dbReference type="InterPro" id="IPR034904">
    <property type="entry name" value="FSCA_dom_sf"/>
</dbReference>
<dbReference type="SUPFAM" id="SSF117916">
    <property type="entry name" value="Fe-S cluster assembly (FSCA) domain-like"/>
    <property type="match status" value="1"/>
</dbReference>
<protein>
    <recommendedName>
        <fullName evidence="6">Iron-sulfur cluster carrier protein</fullName>
    </recommendedName>
</protein>
<dbReference type="GO" id="GO:0005524">
    <property type="term" value="F:ATP binding"/>
    <property type="evidence" value="ECO:0007669"/>
    <property type="project" value="UniProtKB-UniRule"/>
</dbReference>
<evidence type="ECO:0000256" key="5">
    <source>
        <dbReference type="ARBA" id="ARBA00023014"/>
    </source>
</evidence>
<sequence>MRVRAALSAIKDPASGRNIVASGAVRGLSADEDGVVRFTLEVPDGDREKAEGMLEAAKKAAGAVSGVARVSAVATAHSAAGTAGAPSTSPAGGRHSPQNTQSAHENPFGLKKDKPRIEAAGEALDGVKSVVVIASGKGGVGKSTIAANLAVALAKQGLKVGLLDADIYGPSVPTLFGITEKPAMRDNKIVPHEAYGVKLMSIGFLIDPEQAVAWRGPMVMGAVRQLISDVDWGDLDILLIDTPPGTGDTHISLIQTKRLSGAVIVSTPQEMALADMRRGVHLFRQTETPVIGVIENMAWLETPDGTRQYLFGESGARKAAEALGAPFLGAAPLYPDLREASDEGLPLAAGDHPSAEVFGALAEKIADAALKND</sequence>
<dbReference type="GO" id="GO:0016226">
    <property type="term" value="P:iron-sulfur cluster assembly"/>
    <property type="evidence" value="ECO:0007669"/>
    <property type="project" value="InterPro"/>
</dbReference>
<organism evidence="9 10">
    <name type="scientific">Hyphococcus luteus</name>
    <dbReference type="NCBI Taxonomy" id="2058213"/>
    <lineage>
        <taxon>Bacteria</taxon>
        <taxon>Pseudomonadati</taxon>
        <taxon>Pseudomonadota</taxon>
        <taxon>Alphaproteobacteria</taxon>
        <taxon>Parvularculales</taxon>
        <taxon>Parvularculaceae</taxon>
        <taxon>Hyphococcus</taxon>
    </lineage>
</organism>
<dbReference type="Pfam" id="PF01883">
    <property type="entry name" value="FeS_assembly_P"/>
    <property type="match status" value="1"/>
</dbReference>
<comment type="function">
    <text evidence="6">Binds and transfers iron-sulfur (Fe-S) clusters to target apoproteins. Can hydrolyze ATP.</text>
</comment>
<evidence type="ECO:0000313" key="9">
    <source>
        <dbReference type="EMBL" id="PQA87368.1"/>
    </source>
</evidence>
<evidence type="ECO:0000256" key="6">
    <source>
        <dbReference type="HAMAP-Rule" id="MF_02040"/>
    </source>
</evidence>
<dbReference type="AlphaFoldDB" id="A0A2S7K4K5"/>
<feature type="region of interest" description="Disordered" evidence="7">
    <location>
        <begin position="79"/>
        <end position="111"/>
    </location>
</feature>
<dbReference type="InterPro" id="IPR003593">
    <property type="entry name" value="AAA+_ATPase"/>
</dbReference>
<dbReference type="HAMAP" id="MF_02040">
    <property type="entry name" value="Mrp_NBP35"/>
    <property type="match status" value="1"/>
</dbReference>
<gene>
    <name evidence="9" type="ORF">CW354_12940</name>
</gene>
<dbReference type="EMBL" id="PJCH01000009">
    <property type="protein sequence ID" value="PQA87368.1"/>
    <property type="molecule type" value="Genomic_DNA"/>
</dbReference>
<keyword evidence="2 6" id="KW-0547">Nucleotide-binding</keyword>
<dbReference type="GO" id="GO:0140663">
    <property type="term" value="F:ATP-dependent FeS chaperone activity"/>
    <property type="evidence" value="ECO:0007669"/>
    <property type="project" value="InterPro"/>
</dbReference>
<dbReference type="InterPro" id="IPR027417">
    <property type="entry name" value="P-loop_NTPase"/>
</dbReference>
<dbReference type="InterPro" id="IPR019591">
    <property type="entry name" value="Mrp/NBP35_ATP-bd"/>
</dbReference>
<name>A0A2S7K4K5_9PROT</name>
<dbReference type="SMART" id="SM00382">
    <property type="entry name" value="AAA"/>
    <property type="match status" value="1"/>
</dbReference>
<evidence type="ECO:0000256" key="7">
    <source>
        <dbReference type="SAM" id="MobiDB-lite"/>
    </source>
</evidence>
<evidence type="ECO:0000259" key="8">
    <source>
        <dbReference type="SMART" id="SM00382"/>
    </source>
</evidence>
<reference evidence="9 10" key="1">
    <citation type="submission" date="2017-12" db="EMBL/GenBank/DDBJ databases">
        <authorList>
            <person name="Hurst M.R.H."/>
        </authorList>
    </citation>
    <scope>NUCLEOTIDE SEQUENCE [LARGE SCALE GENOMIC DNA]</scope>
    <source>
        <strain evidence="9 10">SY-3-19</strain>
    </source>
</reference>
<evidence type="ECO:0000256" key="2">
    <source>
        <dbReference type="ARBA" id="ARBA00022741"/>
    </source>
</evidence>
<dbReference type="Pfam" id="PF10609">
    <property type="entry name" value="ParA"/>
    <property type="match status" value="1"/>
</dbReference>
<keyword evidence="6" id="KW-0378">Hydrolase</keyword>
<dbReference type="GO" id="GO:0051539">
    <property type="term" value="F:4 iron, 4 sulfur cluster binding"/>
    <property type="evidence" value="ECO:0007669"/>
    <property type="project" value="TreeGrafter"/>
</dbReference>
<dbReference type="FunFam" id="3.40.50.300:FF:001119">
    <property type="entry name" value="Iron-sulfur cluster carrier protein"/>
    <property type="match status" value="1"/>
</dbReference>
<dbReference type="Proteomes" id="UP000239504">
    <property type="component" value="Unassembled WGS sequence"/>
</dbReference>
<keyword evidence="5 6" id="KW-0411">Iron-sulfur</keyword>
<dbReference type="Gene3D" id="3.30.300.130">
    <property type="entry name" value="Fe-S cluster assembly (FSCA)"/>
    <property type="match status" value="1"/>
</dbReference>
<keyword evidence="1 6" id="KW-0479">Metal-binding</keyword>
<dbReference type="GO" id="GO:0016887">
    <property type="term" value="F:ATP hydrolysis activity"/>
    <property type="evidence" value="ECO:0007669"/>
    <property type="project" value="UniProtKB-UniRule"/>
</dbReference>
<evidence type="ECO:0000256" key="4">
    <source>
        <dbReference type="ARBA" id="ARBA00023004"/>
    </source>
</evidence>
<proteinExistence type="inferred from homology"/>
<dbReference type="GO" id="GO:0046872">
    <property type="term" value="F:metal ion binding"/>
    <property type="evidence" value="ECO:0007669"/>
    <property type="project" value="UniProtKB-KW"/>
</dbReference>
<dbReference type="PANTHER" id="PTHR42961:SF2">
    <property type="entry name" value="IRON-SULFUR PROTEIN NUBPL"/>
    <property type="match status" value="1"/>
</dbReference>